<evidence type="ECO:0000313" key="3">
    <source>
        <dbReference type="WBParaSite" id="Gr19_v10_g14008.t1"/>
    </source>
</evidence>
<accession>A0A914H491</accession>
<protein>
    <submittedName>
        <fullName evidence="3">Galectin</fullName>
    </submittedName>
</protein>
<name>A0A914H491_GLORO</name>
<feature type="signal peptide" evidence="1">
    <location>
        <begin position="1"/>
        <end position="23"/>
    </location>
</feature>
<keyword evidence="1" id="KW-0732">Signal</keyword>
<keyword evidence="2" id="KW-1185">Reference proteome</keyword>
<proteinExistence type="predicted"/>
<evidence type="ECO:0000256" key="1">
    <source>
        <dbReference type="SAM" id="SignalP"/>
    </source>
</evidence>
<dbReference type="WBParaSite" id="Gr19_v10_g14008.t1">
    <property type="protein sequence ID" value="Gr19_v10_g14008.t1"/>
    <property type="gene ID" value="Gr19_v10_g14008"/>
</dbReference>
<reference evidence="3" key="1">
    <citation type="submission" date="2022-11" db="UniProtKB">
        <authorList>
            <consortium name="WormBaseParasite"/>
        </authorList>
    </citation>
    <scope>IDENTIFICATION</scope>
</reference>
<feature type="chain" id="PRO_5037264260" evidence="1">
    <location>
        <begin position="24"/>
        <end position="928"/>
    </location>
</feature>
<sequence>MSFIHFLLVILITCAPLLHLADGQHTPTTPIHLTGNNQTSTVNIFYNDLLQCMPSYTGNNAEAYGLEFRLPRDAGHCDDGILICYPSTLGTSRMLVMSGQFRIPNTEQMLFVEECKALVTAENDKCARKFHWRGIKVYTMPPINGIRTHQIMLEASIASRPYNFGNVHQIGVHFGDRDQIATYATVEYGKQAYIDDQLLREAFLEKIVHGERLKNYAGLWVLGMDMLPSTQLNKLHHLYINRTCTCTMEAWFIRPTDSVAKIVEPETPIAGSKKCPSLNTNRTFMIGLIDADEQAIVIDALTDVDLKNMTVELSKTDENNVTGGPVLMNFTIGTTDELKVFLPETALIVTKDERLPNGSYKMHMEIILFKHFYAIKLFINGTQLGGIFLSKNWFRGIEWKNRSIKLTLNGQMMLFDEPKVTEINDPVKSILEKSPVGLPTSFTIDGHQNNLNFLFRFQKRNSQTTSTFSIMFSKVKRPIKEPIPGTAFIIQFELQDNCYNVTLKVYDAGKRTFDEEENATRICNKSNAFEFRFVIKHVMLDGNVNLLEQHFMSSADAVKKAKFVYALNNTLLNYGDKIILRGTLNPISDIIKIYLQNKDERCSKIYSNVAVLVFEINSYNPIICWHHLRKEAAAGLTPNVVISGKHQIFMRPYAETTLQILMAKDGFYGEVCGNVWNKLCPYYNPKNINISTMPIPPWTIDHITVNSSAFDTLKIWVEKASSNANDLFLYGEEHGTNFVPWKRINFTQVIKKGAAPGYVVFVNIAFKKGLKPDSEVRINFFNEALEFHDLFGATVFRVTLRKNTLWFKSVIKQNNSFIYDVDRKMGAYNDVTTTSLNSTIDQEKLLPLNLSFKIFITETDGKAEFEVTLDGLGKIASNHGGLKFSFPPNVYVPVIQYITVEYGNVTLAAGSAELEMLCSENVYCFNNQ</sequence>
<dbReference type="AlphaFoldDB" id="A0A914H491"/>
<evidence type="ECO:0000313" key="2">
    <source>
        <dbReference type="Proteomes" id="UP000887572"/>
    </source>
</evidence>
<organism evidence="2 3">
    <name type="scientific">Globodera rostochiensis</name>
    <name type="common">Golden nematode worm</name>
    <name type="synonym">Heterodera rostochiensis</name>
    <dbReference type="NCBI Taxonomy" id="31243"/>
    <lineage>
        <taxon>Eukaryota</taxon>
        <taxon>Metazoa</taxon>
        <taxon>Ecdysozoa</taxon>
        <taxon>Nematoda</taxon>
        <taxon>Chromadorea</taxon>
        <taxon>Rhabditida</taxon>
        <taxon>Tylenchina</taxon>
        <taxon>Tylenchomorpha</taxon>
        <taxon>Tylenchoidea</taxon>
        <taxon>Heteroderidae</taxon>
        <taxon>Heteroderinae</taxon>
        <taxon>Globodera</taxon>
    </lineage>
</organism>
<dbReference type="Proteomes" id="UP000887572">
    <property type="component" value="Unplaced"/>
</dbReference>